<dbReference type="PROSITE" id="PS50240">
    <property type="entry name" value="TRYPSIN_DOM"/>
    <property type="match status" value="1"/>
</dbReference>
<dbReference type="InterPro" id="IPR043504">
    <property type="entry name" value="Peptidase_S1_PA_chymotrypsin"/>
</dbReference>
<dbReference type="InterPro" id="IPR001254">
    <property type="entry name" value="Trypsin_dom"/>
</dbReference>
<dbReference type="Pfam" id="PF00089">
    <property type="entry name" value="Trypsin"/>
    <property type="match status" value="2"/>
</dbReference>
<name>A0A2P6U1H1_CHLSO</name>
<feature type="domain" description="Peptidase S1" evidence="2">
    <location>
        <begin position="1"/>
        <end position="176"/>
    </location>
</feature>
<evidence type="ECO:0000259" key="2">
    <source>
        <dbReference type="PROSITE" id="PS50240"/>
    </source>
</evidence>
<dbReference type="SUPFAM" id="SSF50494">
    <property type="entry name" value="Trypsin-like serine proteases"/>
    <property type="match status" value="1"/>
</dbReference>
<evidence type="ECO:0000313" key="4">
    <source>
        <dbReference type="Proteomes" id="UP000239899"/>
    </source>
</evidence>
<dbReference type="PANTHER" id="PTHR24256">
    <property type="entry name" value="TRYPTASE-RELATED"/>
    <property type="match status" value="1"/>
</dbReference>
<organism evidence="3 4">
    <name type="scientific">Chlorella sorokiniana</name>
    <name type="common">Freshwater green alga</name>
    <dbReference type="NCBI Taxonomy" id="3076"/>
    <lineage>
        <taxon>Eukaryota</taxon>
        <taxon>Viridiplantae</taxon>
        <taxon>Chlorophyta</taxon>
        <taxon>core chlorophytes</taxon>
        <taxon>Trebouxiophyceae</taxon>
        <taxon>Chlorellales</taxon>
        <taxon>Chlorellaceae</taxon>
        <taxon>Chlorella clade</taxon>
        <taxon>Chlorella</taxon>
    </lineage>
</organism>
<dbReference type="InterPro" id="IPR051487">
    <property type="entry name" value="Ser/Thr_Proteases_Immune/Dev"/>
</dbReference>
<proteinExistence type="predicted"/>
<keyword evidence="4" id="KW-1185">Reference proteome</keyword>
<dbReference type="AlphaFoldDB" id="A0A2P6U1H1"/>
<dbReference type="InterPro" id="IPR009003">
    <property type="entry name" value="Peptidase_S1_PA"/>
</dbReference>
<dbReference type="STRING" id="3076.A0A2P6U1H1"/>
<dbReference type="EMBL" id="LHPG02000003">
    <property type="protein sequence ID" value="PRW60162.1"/>
    <property type="molecule type" value="Genomic_DNA"/>
</dbReference>
<sequence length="193" mass="20923">MVASGVHQPPHALSGGALVHERVVMMAANCLLDDMDWAPENKVFAEIRIGLDKNEGGQYEVRHAKWAVVHPGMTSSWNFMGVSDIALVLLDRPSTMRPLLHLPPEWFKWDWQFCAGRPSKGVNPCSGDNGFPLIWKGPTGDVAVGVTTRSGAGCGGWPNVYADVAVASNWIRNTIQWMVHEDAAGRIPGPATG</sequence>
<dbReference type="GO" id="GO:0004252">
    <property type="term" value="F:serine-type endopeptidase activity"/>
    <property type="evidence" value="ECO:0007669"/>
    <property type="project" value="InterPro"/>
</dbReference>
<evidence type="ECO:0000256" key="1">
    <source>
        <dbReference type="ARBA" id="ARBA00023157"/>
    </source>
</evidence>
<gene>
    <name evidence="3" type="ORF">C2E21_1735</name>
</gene>
<dbReference type="OrthoDB" id="513101at2759"/>
<reference evidence="3 4" key="1">
    <citation type="journal article" date="2018" name="Plant J.">
        <title>Genome sequences of Chlorella sorokiniana UTEX 1602 and Micractinium conductrix SAG 241.80: implications to maltose excretion by a green alga.</title>
        <authorList>
            <person name="Arriola M.B."/>
            <person name="Velmurugan N."/>
            <person name="Zhang Y."/>
            <person name="Plunkett M.H."/>
            <person name="Hondzo H."/>
            <person name="Barney B.M."/>
        </authorList>
    </citation>
    <scope>NUCLEOTIDE SEQUENCE [LARGE SCALE GENOMIC DNA]</scope>
    <source>
        <strain evidence="4">UTEX 1602</strain>
    </source>
</reference>
<comment type="caution">
    <text evidence="3">The sequence shown here is derived from an EMBL/GenBank/DDBJ whole genome shotgun (WGS) entry which is preliminary data.</text>
</comment>
<dbReference type="Proteomes" id="UP000239899">
    <property type="component" value="Unassembled WGS sequence"/>
</dbReference>
<keyword evidence="1" id="KW-1015">Disulfide bond</keyword>
<protein>
    <recommendedName>
        <fullName evidence="2">Peptidase S1 domain-containing protein</fullName>
    </recommendedName>
</protein>
<dbReference type="Gene3D" id="2.40.10.10">
    <property type="entry name" value="Trypsin-like serine proteases"/>
    <property type="match status" value="2"/>
</dbReference>
<accession>A0A2P6U1H1</accession>
<dbReference type="GO" id="GO:0006508">
    <property type="term" value="P:proteolysis"/>
    <property type="evidence" value="ECO:0007669"/>
    <property type="project" value="InterPro"/>
</dbReference>
<evidence type="ECO:0000313" key="3">
    <source>
        <dbReference type="EMBL" id="PRW60162.1"/>
    </source>
</evidence>
<dbReference type="SMART" id="SM00020">
    <property type="entry name" value="Tryp_SPc"/>
    <property type="match status" value="1"/>
</dbReference>